<protein>
    <recommendedName>
        <fullName evidence="2">polynucleotide adenylyltransferase</fullName>
        <ecNumber evidence="2">2.7.7.19</ecNumber>
    </recommendedName>
</protein>
<dbReference type="GO" id="GO:1990817">
    <property type="term" value="F:poly(A) RNA polymerase activity"/>
    <property type="evidence" value="ECO:0007669"/>
    <property type="project" value="UniProtKB-EC"/>
</dbReference>
<reference evidence="5" key="3">
    <citation type="submission" date="2025-09" db="UniProtKB">
        <authorList>
            <consortium name="Ensembl"/>
        </authorList>
    </citation>
    <scope>IDENTIFICATION</scope>
</reference>
<reference evidence="6" key="1">
    <citation type="submission" date="2003-08" db="EMBL/GenBank/DDBJ databases">
        <authorList>
            <person name="Birren B."/>
            <person name="Nusbaum C."/>
            <person name="Abebe A."/>
            <person name="Abouelleil A."/>
            <person name="Adekoya E."/>
            <person name="Ait-zahra M."/>
            <person name="Allen N."/>
            <person name="Allen T."/>
            <person name="An P."/>
            <person name="Anderson M."/>
            <person name="Anderson S."/>
            <person name="Arachchi H."/>
            <person name="Armbruster J."/>
            <person name="Bachantsang P."/>
            <person name="Baldwin J."/>
            <person name="Barry A."/>
            <person name="Bayul T."/>
            <person name="Blitshsteyn B."/>
            <person name="Bloom T."/>
            <person name="Blye J."/>
            <person name="Boguslavskiy L."/>
            <person name="Borowsky M."/>
            <person name="Boukhgalter B."/>
            <person name="Brunache A."/>
            <person name="Butler J."/>
            <person name="Calixte N."/>
            <person name="Calvo S."/>
            <person name="Camarata J."/>
            <person name="Campo K."/>
            <person name="Chang J."/>
            <person name="Cheshatsang Y."/>
            <person name="Citroen M."/>
            <person name="Collymore A."/>
            <person name="Considine T."/>
            <person name="Cook A."/>
            <person name="Cooke P."/>
            <person name="Corum B."/>
            <person name="Cuomo C."/>
            <person name="David R."/>
            <person name="Dawoe T."/>
            <person name="Degray S."/>
            <person name="Dodge S."/>
            <person name="Dooley K."/>
            <person name="Dorje P."/>
            <person name="Dorjee K."/>
            <person name="Dorris L."/>
            <person name="Duffey N."/>
            <person name="Dupes A."/>
            <person name="Elkins T."/>
            <person name="Engels R."/>
            <person name="Erickson J."/>
            <person name="Farina A."/>
            <person name="Faro S."/>
            <person name="Ferreira P."/>
            <person name="Fischer H."/>
            <person name="Fitzgerald M."/>
            <person name="Foley K."/>
            <person name="Gage D."/>
            <person name="Galagan J."/>
            <person name="Gearin G."/>
            <person name="Gnerre S."/>
            <person name="Gnirke A."/>
            <person name="Goyette A."/>
            <person name="Graham J."/>
            <person name="Grandbois E."/>
            <person name="Gyaltsen K."/>
            <person name="Hafez N."/>
            <person name="Hagopian D."/>
            <person name="Hagos B."/>
            <person name="Hall J."/>
            <person name="Hatcher B."/>
            <person name="Heller A."/>
            <person name="Higgins H."/>
            <person name="Honan T."/>
            <person name="Horn A."/>
            <person name="Houde N."/>
            <person name="Hughes L."/>
            <person name="Hulme W."/>
            <person name="Husby E."/>
            <person name="Iliev I."/>
            <person name="Jaffe D."/>
            <person name="Jones C."/>
            <person name="Kamal M."/>
            <person name="Kamat A."/>
            <person name="Kamvysselis M."/>
            <person name="Karlsson E."/>
            <person name="Kells C."/>
            <person name="Kieu A."/>
            <person name="Kisner P."/>
            <person name="Kodira C."/>
            <person name="Kulbokas E."/>
            <person name="Labutti K."/>
            <person name="Lama D."/>
            <person name="Landers T."/>
            <person name="Leger J."/>
            <person name="Levine S."/>
            <person name="Lewis D."/>
            <person name="Lewis T."/>
            <person name="Lindblad-toh K."/>
            <person name="Liu X."/>
            <person name="Lokyitsang T."/>
            <person name="Lokyitsang Y."/>
            <person name="Lucien O."/>
            <person name="Lui A."/>
            <person name="Ma L.J."/>
            <person name="Mabbitt R."/>
            <person name="Macdonald J."/>
            <person name="Maclean C."/>
            <person name="Major J."/>
            <person name="Manning J."/>
            <person name="Marabella R."/>
            <person name="Maru K."/>
            <person name="Matthews C."/>
            <person name="Mauceli E."/>
            <person name="Mccarthy M."/>
            <person name="Mcdonough S."/>
            <person name="Mcghee T."/>
            <person name="Meldrim J."/>
            <person name="Meneus L."/>
            <person name="Mesirov J."/>
            <person name="Mihalev A."/>
            <person name="Mihova T."/>
            <person name="Mikkelsen T."/>
            <person name="Mlenga V."/>
            <person name="Moru K."/>
            <person name="Mozes J."/>
            <person name="Mulrain L."/>
            <person name="Munson G."/>
            <person name="Naylor J."/>
            <person name="Newes C."/>
            <person name="Nguyen C."/>
            <person name="Nguyen N."/>
            <person name="Nguyen T."/>
            <person name="Nicol R."/>
            <person name="Nielsen C."/>
            <person name="Nizzari M."/>
            <person name="Norbu C."/>
            <person name="Norbu N."/>
            <person name="O'donnell P."/>
            <person name="Okoawo O."/>
            <person name="O'leary S."/>
            <person name="Omotosho B."/>
            <person name="O'neill K."/>
            <person name="Osman S."/>
            <person name="Parker S."/>
            <person name="Perrin D."/>
            <person name="Phunkhang P."/>
            <person name="Piqani B."/>
            <person name="Purcell S."/>
            <person name="Rachupka T."/>
            <person name="Ramasamy U."/>
            <person name="Rameau R."/>
            <person name="Ray V."/>
            <person name="Raymond C."/>
            <person name="Retta R."/>
            <person name="Richardson S."/>
            <person name="Rise C."/>
            <person name="Rodriguez J."/>
            <person name="Rogers J."/>
            <person name="Rogov P."/>
            <person name="Rutman M."/>
            <person name="Schupbach R."/>
            <person name="Seaman C."/>
            <person name="Settipalli S."/>
            <person name="Sharpe T."/>
            <person name="Sheridan J."/>
            <person name="Sherpa N."/>
            <person name="Shi J."/>
            <person name="Smirnov S."/>
            <person name="Smith C."/>
            <person name="Sougnez C."/>
            <person name="Spencer B."/>
            <person name="Stalker J."/>
            <person name="Stange-thomann N."/>
            <person name="Stavropoulos S."/>
            <person name="Stetson K."/>
            <person name="Stone C."/>
            <person name="Stone S."/>
            <person name="Stubbs M."/>
            <person name="Talamas J."/>
            <person name="Tchuinga P."/>
            <person name="Tenzing P."/>
            <person name="Tesfaye S."/>
            <person name="Theodore J."/>
            <person name="Thoulutsang Y."/>
            <person name="Topham K."/>
            <person name="Towey S."/>
            <person name="Tsamla T."/>
            <person name="Tsomo N."/>
            <person name="Vallee D."/>
            <person name="Vassiliev H."/>
            <person name="Venkataraman V."/>
            <person name="Vinson J."/>
            <person name="Vo A."/>
            <person name="Wade C."/>
            <person name="Wang S."/>
            <person name="Wangchuk T."/>
            <person name="Wangdi T."/>
            <person name="Whittaker C."/>
            <person name="Wilkinson J."/>
            <person name="Wu Y."/>
            <person name="Wyman D."/>
            <person name="Yadav S."/>
            <person name="Yang S."/>
            <person name="Yang X."/>
            <person name="Yeager S."/>
            <person name="Yee E."/>
            <person name="Young G."/>
            <person name="Zainoun J."/>
            <person name="Zembeck L."/>
            <person name="Zimmer A."/>
            <person name="Zody M."/>
            <person name="Lander E."/>
        </authorList>
    </citation>
    <scope>NUCLEOTIDE SEQUENCE [LARGE SCALE GENOMIC DNA]</scope>
</reference>
<dbReference type="SMART" id="SM01153">
    <property type="entry name" value="DUF1693"/>
    <property type="match status" value="1"/>
</dbReference>
<dbReference type="PANTHER" id="PTHR12974">
    <property type="entry name" value="PRION-LIKE- Q/N-RICH -DOMAIN-BEARING PROTEIN PROTEIN 44"/>
    <property type="match status" value="1"/>
</dbReference>
<evidence type="ECO:0000256" key="2">
    <source>
        <dbReference type="ARBA" id="ARBA00012388"/>
    </source>
</evidence>
<dbReference type="eggNOG" id="KOG3852">
    <property type="taxonomic scope" value="Eukaryota"/>
</dbReference>
<comment type="catalytic activity">
    <reaction evidence="4">
        <text>RNA(n) + ATP = RNA(n)-3'-adenine ribonucleotide + diphosphate</text>
        <dbReference type="Rhea" id="RHEA:11332"/>
        <dbReference type="Rhea" id="RHEA-COMP:14527"/>
        <dbReference type="Rhea" id="RHEA-COMP:17347"/>
        <dbReference type="ChEBI" id="CHEBI:30616"/>
        <dbReference type="ChEBI" id="CHEBI:33019"/>
        <dbReference type="ChEBI" id="CHEBI:140395"/>
        <dbReference type="ChEBI" id="CHEBI:173115"/>
        <dbReference type="EC" id="2.7.7.19"/>
    </reaction>
    <physiologicalReaction direction="left-to-right" evidence="4">
        <dbReference type="Rhea" id="RHEA:11333"/>
    </physiologicalReaction>
</comment>
<dbReference type="Proteomes" id="UP000007875">
    <property type="component" value="Unassembled WGS sequence"/>
</dbReference>
<keyword evidence="6" id="KW-1185">Reference proteome</keyword>
<dbReference type="AlphaFoldDB" id="H2Z3D2"/>
<evidence type="ECO:0000256" key="4">
    <source>
        <dbReference type="ARBA" id="ARBA00047933"/>
    </source>
</evidence>
<name>H2Z3D2_CIOSA</name>
<dbReference type="Pfam" id="PF07984">
    <property type="entry name" value="NTP_transf_7"/>
    <property type="match status" value="1"/>
</dbReference>
<evidence type="ECO:0000256" key="1">
    <source>
        <dbReference type="ARBA" id="ARBA00007631"/>
    </source>
</evidence>
<reference evidence="5" key="2">
    <citation type="submission" date="2025-08" db="UniProtKB">
        <authorList>
            <consortium name="Ensembl"/>
        </authorList>
    </citation>
    <scope>IDENTIFICATION</scope>
</reference>
<dbReference type="InterPro" id="IPR012937">
    <property type="entry name" value="TET5"/>
</dbReference>
<dbReference type="STRING" id="51511.ENSCSAVP00000012094"/>
<evidence type="ECO:0000256" key="3">
    <source>
        <dbReference type="ARBA" id="ARBA00022679"/>
    </source>
</evidence>
<dbReference type="OMA" id="CCENPTM"/>
<evidence type="ECO:0000313" key="5">
    <source>
        <dbReference type="Ensembl" id="ENSCSAVP00000012094.1"/>
    </source>
</evidence>
<dbReference type="Ensembl" id="ENSCSAVT00000012234.1">
    <property type="protein sequence ID" value="ENSCSAVP00000012094.1"/>
    <property type="gene ID" value="ENSCSAVG00000007111.1"/>
</dbReference>
<dbReference type="GO" id="GO:0003723">
    <property type="term" value="F:RNA binding"/>
    <property type="evidence" value="ECO:0007669"/>
    <property type="project" value="TreeGrafter"/>
</dbReference>
<organism evidence="5 6">
    <name type="scientific">Ciona savignyi</name>
    <name type="common">Pacific transparent sea squirt</name>
    <dbReference type="NCBI Taxonomy" id="51511"/>
    <lineage>
        <taxon>Eukaryota</taxon>
        <taxon>Metazoa</taxon>
        <taxon>Chordata</taxon>
        <taxon>Tunicata</taxon>
        <taxon>Ascidiacea</taxon>
        <taxon>Phlebobranchia</taxon>
        <taxon>Cionidae</taxon>
        <taxon>Ciona</taxon>
    </lineage>
</organism>
<keyword evidence="3" id="KW-0808">Transferase</keyword>
<dbReference type="InParanoid" id="H2Z3D2"/>
<dbReference type="GO" id="GO:0048255">
    <property type="term" value="P:mRNA stabilization"/>
    <property type="evidence" value="ECO:0007669"/>
    <property type="project" value="TreeGrafter"/>
</dbReference>
<proteinExistence type="inferred from homology"/>
<dbReference type="PANTHER" id="PTHR12974:SF36">
    <property type="entry name" value="POLYNUCLEOTIDE ADENYLYLTRANSFERASE"/>
    <property type="match status" value="1"/>
</dbReference>
<comment type="similarity">
    <text evidence="1">Belongs to the TENT family.</text>
</comment>
<dbReference type="GeneTree" id="ENSGT00940000158856"/>
<dbReference type="EC" id="2.7.7.19" evidence="2"/>
<evidence type="ECO:0000313" key="6">
    <source>
        <dbReference type="Proteomes" id="UP000007875"/>
    </source>
</evidence>
<sequence>KVTVGSMTPGSRRYKLLDYKGVARLTELMEADVPIHGVGNFPDLQISPSELIQMVCDRLECSGVKVKSVRLNGSAATHVLSDQAIPTYKDLDLIFAIEPPPEALSCNSNSNNSIKDTVMEILLELLPEGVMLGKMTNVVLGGAYVQKMVKVANEADKWSLISLNNNTGRNLELKFVQSMRRQFEFSVDSFQIVLDTYLAFRRAARGQPVEMTPSFHPTIVAESVYGDISAALRHLHHRRICTHRPEEIRGGGLMRYCNLLVRDFTPGDCDENGKTVSTFGPEMAARLEQHMCSRFFIDFSDIDRQQKKLISYLDNHFAGEDDLKFQYLLVLRRVVDSSTICLMQHERTMILNLITMLVRQTLANNQTPPVFFNPDSMVCYYQPADY</sequence>
<accession>H2Z3D2</accession>